<dbReference type="InterPro" id="IPR020904">
    <property type="entry name" value="Sc_DH/Rdtase_CS"/>
</dbReference>
<dbReference type="Pfam" id="PF00106">
    <property type="entry name" value="adh_short"/>
    <property type="match status" value="1"/>
</dbReference>
<dbReference type="RefSeq" id="WP_142460222.1">
    <property type="nucleotide sequence ID" value="NZ_FXTJ01000009.1"/>
</dbReference>
<dbReference type="PANTHER" id="PTHR44196:SF2">
    <property type="entry name" value="SHORT-CHAIN DEHYDROGENASE-RELATED"/>
    <property type="match status" value="1"/>
</dbReference>
<evidence type="ECO:0008006" key="6">
    <source>
        <dbReference type="Google" id="ProtNLM"/>
    </source>
</evidence>
<organism evidence="4 5">
    <name type="scientific">Geodermatophilus aquaeductus</name>
    <dbReference type="NCBI Taxonomy" id="1564161"/>
    <lineage>
        <taxon>Bacteria</taxon>
        <taxon>Bacillati</taxon>
        <taxon>Actinomycetota</taxon>
        <taxon>Actinomycetes</taxon>
        <taxon>Geodermatophilales</taxon>
        <taxon>Geodermatophilaceae</taxon>
        <taxon>Geodermatophilus</taxon>
    </lineage>
</organism>
<proteinExistence type="inferred from homology"/>
<dbReference type="GO" id="GO:0016491">
    <property type="term" value="F:oxidoreductase activity"/>
    <property type="evidence" value="ECO:0007669"/>
    <property type="project" value="UniProtKB-KW"/>
</dbReference>
<dbReference type="PRINTS" id="PR00080">
    <property type="entry name" value="SDRFAMILY"/>
</dbReference>
<gene>
    <name evidence="4" type="ORF">SAMN06273567_109150</name>
</gene>
<comment type="similarity">
    <text evidence="1 3">Belongs to the short-chain dehydrogenases/reductases (SDR) family.</text>
</comment>
<evidence type="ECO:0000313" key="5">
    <source>
        <dbReference type="Proteomes" id="UP000317484"/>
    </source>
</evidence>
<dbReference type="Proteomes" id="UP000317484">
    <property type="component" value="Unassembled WGS sequence"/>
</dbReference>
<evidence type="ECO:0000256" key="3">
    <source>
        <dbReference type="RuleBase" id="RU000363"/>
    </source>
</evidence>
<protein>
    <recommendedName>
        <fullName evidence="6">Short-chain dehydrogenase</fullName>
    </recommendedName>
</protein>
<name>A0A521FJ91_9ACTN</name>
<dbReference type="CDD" id="cd05233">
    <property type="entry name" value="SDR_c"/>
    <property type="match status" value="1"/>
</dbReference>
<sequence>MAAPLAVVTGASSGIGEAFSHQLSHQGFRVLAVARRIDRLTALEVRTQGRVIGLQQDLRQPDAARVVAQRADDLGGADLLISNAGRGVFGPFGELDGQDARDVIQLNVTFPVDLIHRLLPTMLARRRGGLIVVTSAGAHYSTPNLAVYGGTKAFLLSFTEALATELRGTGVRALALCPGPTSSEFGQVAGMEGLLDGAPGLMTPDQVAAAGLRAWRKGRVVHLPGGLNRVMTATMSRLPRSVTRRIVAGVFRP</sequence>
<evidence type="ECO:0000256" key="1">
    <source>
        <dbReference type="ARBA" id="ARBA00006484"/>
    </source>
</evidence>
<evidence type="ECO:0000256" key="2">
    <source>
        <dbReference type="ARBA" id="ARBA00023002"/>
    </source>
</evidence>
<dbReference type="InterPro" id="IPR036291">
    <property type="entry name" value="NAD(P)-bd_dom_sf"/>
</dbReference>
<dbReference type="AlphaFoldDB" id="A0A521FJ91"/>
<dbReference type="SUPFAM" id="SSF51735">
    <property type="entry name" value="NAD(P)-binding Rossmann-fold domains"/>
    <property type="match status" value="1"/>
</dbReference>
<dbReference type="GO" id="GO:0016020">
    <property type="term" value="C:membrane"/>
    <property type="evidence" value="ECO:0007669"/>
    <property type="project" value="TreeGrafter"/>
</dbReference>
<keyword evidence="5" id="KW-1185">Reference proteome</keyword>
<dbReference type="InterPro" id="IPR002347">
    <property type="entry name" value="SDR_fam"/>
</dbReference>
<dbReference type="PRINTS" id="PR00081">
    <property type="entry name" value="GDHRDH"/>
</dbReference>
<dbReference type="PIRSF" id="PIRSF000126">
    <property type="entry name" value="11-beta-HSD1"/>
    <property type="match status" value="1"/>
</dbReference>
<dbReference type="EMBL" id="FXTJ01000009">
    <property type="protein sequence ID" value="SMO96238.1"/>
    <property type="molecule type" value="Genomic_DNA"/>
</dbReference>
<dbReference type="PANTHER" id="PTHR44196">
    <property type="entry name" value="DEHYDROGENASE/REDUCTASE SDR FAMILY MEMBER 7B"/>
    <property type="match status" value="1"/>
</dbReference>
<accession>A0A521FJ91</accession>
<dbReference type="Gene3D" id="3.40.50.720">
    <property type="entry name" value="NAD(P)-binding Rossmann-like Domain"/>
    <property type="match status" value="1"/>
</dbReference>
<dbReference type="PROSITE" id="PS00061">
    <property type="entry name" value="ADH_SHORT"/>
    <property type="match status" value="1"/>
</dbReference>
<reference evidence="4 5" key="1">
    <citation type="submission" date="2017-05" db="EMBL/GenBank/DDBJ databases">
        <authorList>
            <person name="Varghese N."/>
            <person name="Submissions S."/>
        </authorList>
    </citation>
    <scope>NUCLEOTIDE SEQUENCE [LARGE SCALE GENOMIC DNA]</scope>
    <source>
        <strain evidence="4 5">DSM 46834</strain>
    </source>
</reference>
<evidence type="ECO:0000313" key="4">
    <source>
        <dbReference type="EMBL" id="SMO96238.1"/>
    </source>
</evidence>
<keyword evidence="2" id="KW-0560">Oxidoreductase</keyword>